<evidence type="ECO:0000313" key="1">
    <source>
        <dbReference type="EMBL" id="EFC05380.1"/>
    </source>
</evidence>
<evidence type="ECO:0000313" key="2">
    <source>
        <dbReference type="Proteomes" id="UP000005017"/>
    </source>
</evidence>
<dbReference type="EMBL" id="ADFR01000014">
    <property type="protein sequence ID" value="EFC05380.1"/>
    <property type="molecule type" value="Genomic_DNA"/>
</dbReference>
<dbReference type="STRING" id="679192.HMPREF9013_0314"/>
<organism evidence="1 2">
    <name type="scientific">Bulleidia extructa W1219</name>
    <dbReference type="NCBI Taxonomy" id="679192"/>
    <lineage>
        <taxon>Bacteria</taxon>
        <taxon>Bacillati</taxon>
        <taxon>Bacillota</taxon>
        <taxon>Erysipelotrichia</taxon>
        <taxon>Erysipelotrichales</taxon>
        <taxon>Erysipelotrichaceae</taxon>
        <taxon>Bulleidia</taxon>
    </lineage>
</organism>
<gene>
    <name evidence="1" type="ORF">HMPREF9013_0314</name>
</gene>
<proteinExistence type="predicted"/>
<reference evidence="2" key="1">
    <citation type="submission" date="2009-12" db="EMBL/GenBank/DDBJ databases">
        <title>Sequence of Clostridiales genomosp. BVAB3 str. UPII9-5.</title>
        <authorList>
            <person name="Madupu R."/>
            <person name="Durkin A.S."/>
            <person name="Torralba M."/>
            <person name="Methe B."/>
            <person name="Sutton G.G."/>
            <person name="Strausberg R.L."/>
            <person name="Nelson K.E."/>
        </authorList>
    </citation>
    <scope>NUCLEOTIDE SEQUENCE [LARGE SCALE GENOMIC DNA]</scope>
    <source>
        <strain evidence="2">W1219</strain>
    </source>
</reference>
<keyword evidence="2" id="KW-1185">Reference proteome</keyword>
<sequence length="290" mass="33609">MGLFDVFSKNKFGQEQLDKRVNQLSDFLGQKNIRWDSIQLINTTSDWSVHIHYAGLEISFVLDLGRYTSTYTGGNELEVNQFVSNWRSEMESYISSSTSCHDFMILKKEERDTRLYAFMDDHFESNTILGYNRKTLALSNYPSYQNKAIPWLYETVGLWEDINAFTTLMEGIMESLGTFFGGYYEVKVDQEDFLISIRGSISDEMTIRLNLGKGASLKTSDDQFHLLDFNVFKKMCHFFYRVLDGLNLDIEDFGPKFKMVYDGVGRQSFEFTFVNLFGLTDLTVYGETSH</sequence>
<comment type="caution">
    <text evidence="1">The sequence shown here is derived from an EMBL/GenBank/DDBJ whole genome shotgun (WGS) entry which is preliminary data.</text>
</comment>
<name>D2MPS7_9FIRM</name>
<dbReference type="Proteomes" id="UP000005017">
    <property type="component" value="Unassembled WGS sequence"/>
</dbReference>
<protein>
    <submittedName>
        <fullName evidence="1">Uncharacterized protein</fullName>
    </submittedName>
</protein>
<dbReference type="AlphaFoldDB" id="D2MPS7"/>
<accession>D2MPS7</accession>
<dbReference type="RefSeq" id="WP_006627390.1">
    <property type="nucleotide sequence ID" value="NZ_ADFR01000014.1"/>
</dbReference>